<accession>G7JUM7</accession>
<reference evidence="2" key="3">
    <citation type="submission" date="2015-04" db="UniProtKB">
        <authorList>
            <consortium name="EnsemblPlants"/>
        </authorList>
    </citation>
    <scope>IDENTIFICATION</scope>
    <source>
        <strain evidence="2">cv. Jemalong A17</strain>
    </source>
</reference>
<evidence type="ECO:0000313" key="1">
    <source>
        <dbReference type="EMBL" id="AES88003.2"/>
    </source>
</evidence>
<dbReference type="AlphaFoldDB" id="G7JUM7"/>
<accession>A0A0C3WVI5</accession>
<reference evidence="1 3" key="1">
    <citation type="journal article" date="2011" name="Nature">
        <title>The Medicago genome provides insight into the evolution of rhizobial symbioses.</title>
        <authorList>
            <person name="Young N.D."/>
            <person name="Debelle F."/>
            <person name="Oldroyd G.E."/>
            <person name="Geurts R."/>
            <person name="Cannon S.B."/>
            <person name="Udvardi M.K."/>
            <person name="Benedito V.A."/>
            <person name="Mayer K.F."/>
            <person name="Gouzy J."/>
            <person name="Schoof H."/>
            <person name="Van de Peer Y."/>
            <person name="Proost S."/>
            <person name="Cook D.R."/>
            <person name="Meyers B.C."/>
            <person name="Spannagl M."/>
            <person name="Cheung F."/>
            <person name="De Mita S."/>
            <person name="Krishnakumar V."/>
            <person name="Gundlach H."/>
            <person name="Zhou S."/>
            <person name="Mudge J."/>
            <person name="Bharti A.K."/>
            <person name="Murray J.D."/>
            <person name="Naoumkina M.A."/>
            <person name="Rosen B."/>
            <person name="Silverstein K.A."/>
            <person name="Tang H."/>
            <person name="Rombauts S."/>
            <person name="Zhao P.X."/>
            <person name="Zhou P."/>
            <person name="Barbe V."/>
            <person name="Bardou P."/>
            <person name="Bechner M."/>
            <person name="Bellec A."/>
            <person name="Berger A."/>
            <person name="Berges H."/>
            <person name="Bidwell S."/>
            <person name="Bisseling T."/>
            <person name="Choisne N."/>
            <person name="Couloux A."/>
            <person name="Denny R."/>
            <person name="Deshpande S."/>
            <person name="Dai X."/>
            <person name="Doyle J.J."/>
            <person name="Dudez A.M."/>
            <person name="Farmer A.D."/>
            <person name="Fouteau S."/>
            <person name="Franken C."/>
            <person name="Gibelin C."/>
            <person name="Gish J."/>
            <person name="Goldstein S."/>
            <person name="Gonzalez A.J."/>
            <person name="Green P.J."/>
            <person name="Hallab A."/>
            <person name="Hartog M."/>
            <person name="Hua A."/>
            <person name="Humphray S.J."/>
            <person name="Jeong D.H."/>
            <person name="Jing Y."/>
            <person name="Jocker A."/>
            <person name="Kenton S.M."/>
            <person name="Kim D.J."/>
            <person name="Klee K."/>
            <person name="Lai H."/>
            <person name="Lang C."/>
            <person name="Lin S."/>
            <person name="Macmil S.L."/>
            <person name="Magdelenat G."/>
            <person name="Matthews L."/>
            <person name="McCorrison J."/>
            <person name="Monaghan E.L."/>
            <person name="Mun J.H."/>
            <person name="Najar F.Z."/>
            <person name="Nicholson C."/>
            <person name="Noirot C."/>
            <person name="O'Bleness M."/>
            <person name="Paule C.R."/>
            <person name="Poulain J."/>
            <person name="Prion F."/>
            <person name="Qin B."/>
            <person name="Qu C."/>
            <person name="Retzel E.F."/>
            <person name="Riddle C."/>
            <person name="Sallet E."/>
            <person name="Samain S."/>
            <person name="Samson N."/>
            <person name="Sanders I."/>
            <person name="Saurat O."/>
            <person name="Scarpelli C."/>
            <person name="Schiex T."/>
            <person name="Segurens B."/>
            <person name="Severin A.J."/>
            <person name="Sherrier D.J."/>
            <person name="Shi R."/>
            <person name="Sims S."/>
            <person name="Singer S.R."/>
            <person name="Sinharoy S."/>
            <person name="Sterck L."/>
            <person name="Viollet A."/>
            <person name="Wang B.B."/>
            <person name="Wang K."/>
            <person name="Wang M."/>
            <person name="Wang X."/>
            <person name="Warfsmann J."/>
            <person name="Weissenbach J."/>
            <person name="White D.D."/>
            <person name="White J.D."/>
            <person name="Wiley G.B."/>
            <person name="Wincker P."/>
            <person name="Xing Y."/>
            <person name="Yang L."/>
            <person name="Yao Z."/>
            <person name="Ying F."/>
            <person name="Zhai J."/>
            <person name="Zhou L."/>
            <person name="Zuber A."/>
            <person name="Denarie J."/>
            <person name="Dixon R.A."/>
            <person name="May G.D."/>
            <person name="Schwartz D.C."/>
            <person name="Rogers J."/>
            <person name="Quetier F."/>
            <person name="Town C.D."/>
            <person name="Roe B.A."/>
        </authorList>
    </citation>
    <scope>NUCLEOTIDE SEQUENCE [LARGE SCALE GENOMIC DNA]</scope>
    <source>
        <strain evidence="1">A17</strain>
        <strain evidence="2 3">cv. Jemalong A17</strain>
    </source>
</reference>
<evidence type="ECO:0000313" key="2">
    <source>
        <dbReference type="EnsemblPlants" id="AES88003"/>
    </source>
</evidence>
<organism evidence="1 3">
    <name type="scientific">Medicago truncatula</name>
    <name type="common">Barrel medic</name>
    <name type="synonym">Medicago tribuloides</name>
    <dbReference type="NCBI Taxonomy" id="3880"/>
    <lineage>
        <taxon>Eukaryota</taxon>
        <taxon>Viridiplantae</taxon>
        <taxon>Streptophyta</taxon>
        <taxon>Embryophyta</taxon>
        <taxon>Tracheophyta</taxon>
        <taxon>Spermatophyta</taxon>
        <taxon>Magnoliopsida</taxon>
        <taxon>eudicotyledons</taxon>
        <taxon>Gunneridae</taxon>
        <taxon>Pentapetalae</taxon>
        <taxon>rosids</taxon>
        <taxon>fabids</taxon>
        <taxon>Fabales</taxon>
        <taxon>Fabaceae</taxon>
        <taxon>Papilionoideae</taxon>
        <taxon>50 kb inversion clade</taxon>
        <taxon>NPAAA clade</taxon>
        <taxon>Hologalegina</taxon>
        <taxon>IRL clade</taxon>
        <taxon>Trifolieae</taxon>
        <taxon>Medicago</taxon>
    </lineage>
</organism>
<dbReference type="EnsemblPlants" id="AES88003">
    <property type="protein sequence ID" value="AES88003"/>
    <property type="gene ID" value="MTR_4g039930"/>
</dbReference>
<evidence type="ECO:0000313" key="3">
    <source>
        <dbReference type="Proteomes" id="UP000002051"/>
    </source>
</evidence>
<keyword evidence="3" id="KW-1185">Reference proteome</keyword>
<dbReference type="PaxDb" id="3880-AES88003"/>
<proteinExistence type="predicted"/>
<dbReference type="Proteomes" id="UP000002051">
    <property type="component" value="Chromosome 4"/>
</dbReference>
<dbReference type="HOGENOM" id="CLU_1671913_0_0_1"/>
<sequence length="158" mass="17216">MISDTCMSGGILDSANELYGISCDIKSLTESPSGTEDRLIADPTSLLDLPPPSRRELGICFTACQSHQTTSGGYNPTAKEYQTSFTQTLMNLAIAYNGSISNFGMAVSAHKEYERSVTNSHQMPGLYAIHWAFRVMLQAIEFLHSISELSLEVQGGQD</sequence>
<reference evidence="1 3" key="2">
    <citation type="journal article" date="2014" name="BMC Genomics">
        <title>An improved genome release (version Mt4.0) for the model legume Medicago truncatula.</title>
        <authorList>
            <person name="Tang H."/>
            <person name="Krishnakumar V."/>
            <person name="Bidwell S."/>
            <person name="Rosen B."/>
            <person name="Chan A."/>
            <person name="Zhou S."/>
            <person name="Gentzbittel L."/>
            <person name="Childs K.L."/>
            <person name="Yandell M."/>
            <person name="Gundlach H."/>
            <person name="Mayer K.F."/>
            <person name="Schwartz D.C."/>
            <person name="Town C.D."/>
        </authorList>
    </citation>
    <scope>GENOME REANNOTATION</scope>
    <source>
        <strain evidence="2 3">cv. Jemalong A17</strain>
    </source>
</reference>
<name>G7JUM7_MEDTR</name>
<gene>
    <name evidence="1" type="ordered locus">MTR_4g039930</name>
</gene>
<dbReference type="Gene3D" id="3.40.50.1460">
    <property type="match status" value="1"/>
</dbReference>
<dbReference type="EMBL" id="CM001220">
    <property type="protein sequence ID" value="AES88003.2"/>
    <property type="molecule type" value="Genomic_DNA"/>
</dbReference>
<protein>
    <submittedName>
        <fullName evidence="1 2">Uncharacterized protein</fullName>
    </submittedName>
</protein>